<dbReference type="AlphaFoldDB" id="A0A381N0W6"/>
<reference evidence="2" key="1">
    <citation type="submission" date="2018-05" db="EMBL/GenBank/DDBJ databases">
        <authorList>
            <person name="Lanie J.A."/>
            <person name="Ng W.-L."/>
            <person name="Kazmierczak K.M."/>
            <person name="Andrzejewski T.M."/>
            <person name="Davidsen T.M."/>
            <person name="Wayne K.J."/>
            <person name="Tettelin H."/>
            <person name="Glass J.I."/>
            <person name="Rusch D."/>
            <person name="Podicherti R."/>
            <person name="Tsui H.-C.T."/>
            <person name="Winkler M.E."/>
        </authorList>
    </citation>
    <scope>NUCLEOTIDE SEQUENCE</scope>
</reference>
<dbReference type="EMBL" id="UINC01000055">
    <property type="protein sequence ID" value="SUZ48187.1"/>
    <property type="molecule type" value="Genomic_DNA"/>
</dbReference>
<organism evidence="2">
    <name type="scientific">marine metagenome</name>
    <dbReference type="NCBI Taxonomy" id="408172"/>
    <lineage>
        <taxon>unclassified sequences</taxon>
        <taxon>metagenomes</taxon>
        <taxon>ecological metagenomes</taxon>
    </lineage>
</organism>
<evidence type="ECO:0000256" key="1">
    <source>
        <dbReference type="SAM" id="Phobius"/>
    </source>
</evidence>
<keyword evidence="1" id="KW-1133">Transmembrane helix</keyword>
<gene>
    <name evidence="2" type="ORF">METZ01_LOCUS1041</name>
</gene>
<proteinExistence type="predicted"/>
<keyword evidence="1" id="KW-0812">Transmembrane</keyword>
<protein>
    <submittedName>
        <fullName evidence="2">Uncharacterized protein</fullName>
    </submittedName>
</protein>
<feature type="transmembrane region" description="Helical" evidence="1">
    <location>
        <begin position="156"/>
        <end position="176"/>
    </location>
</feature>
<evidence type="ECO:0000313" key="2">
    <source>
        <dbReference type="EMBL" id="SUZ48187.1"/>
    </source>
</evidence>
<name>A0A381N0W6_9ZZZZ</name>
<keyword evidence="1" id="KW-0472">Membrane</keyword>
<sequence>MNMGISLIGRFALLGTVFLTIAAVHGAALKSTATAVEAGTELALEGTGFHADQTVTLVLLGALNEYTLRDVTVDAEGAFTLGIAVPRDVRPGQYLLLALSGEELDVREAVMDLAVMAASEVVATAESHDEAGGHNEAMDSGATAEEMTIARATSGAGWLVIGLLIGLAGGAGVTLLRGTPAVEA</sequence>
<accession>A0A381N0W6</accession>